<dbReference type="InterPro" id="IPR044555">
    <property type="entry name" value="WUSCHEL-like"/>
</dbReference>
<keyword evidence="5 9" id="KW-0371">Homeobox</keyword>
<dbReference type="PANTHER" id="PTHR45940:SF13">
    <property type="entry name" value="WUSCHEL-RELATED HOMEOBOX 1"/>
    <property type="match status" value="1"/>
</dbReference>
<dbReference type="AlphaFoldDB" id="A0AAD1YWE9"/>
<evidence type="ECO:0000256" key="8">
    <source>
        <dbReference type="ARBA" id="ARBA00024040"/>
    </source>
</evidence>
<dbReference type="GO" id="GO:0005634">
    <property type="term" value="C:nucleus"/>
    <property type="evidence" value="ECO:0007669"/>
    <property type="project" value="UniProtKB-SubCell"/>
</dbReference>
<reference evidence="12" key="1">
    <citation type="submission" date="2023-05" db="EMBL/GenBank/DDBJ databases">
        <authorList>
            <person name="Huff M."/>
        </authorList>
    </citation>
    <scope>NUCLEOTIDE SEQUENCE</scope>
</reference>
<dbReference type="InterPro" id="IPR009057">
    <property type="entry name" value="Homeodomain-like_sf"/>
</dbReference>
<evidence type="ECO:0000256" key="10">
    <source>
        <dbReference type="RuleBase" id="RU000682"/>
    </source>
</evidence>
<dbReference type="SUPFAM" id="SSF46689">
    <property type="entry name" value="Homeodomain-like"/>
    <property type="match status" value="1"/>
</dbReference>
<dbReference type="CDD" id="cd00086">
    <property type="entry name" value="homeodomain"/>
    <property type="match status" value="1"/>
</dbReference>
<feature type="domain" description="Homeobox" evidence="11">
    <location>
        <begin position="42"/>
        <end position="107"/>
    </location>
</feature>
<evidence type="ECO:0000313" key="12">
    <source>
        <dbReference type="EMBL" id="CAI9755992.1"/>
    </source>
</evidence>
<dbReference type="EMBL" id="OU503037">
    <property type="protein sequence ID" value="CAI9755992.1"/>
    <property type="molecule type" value="Genomic_DNA"/>
</dbReference>
<keyword evidence="6" id="KW-0804">Transcription</keyword>
<dbReference type="SMART" id="SM00389">
    <property type="entry name" value="HOX"/>
    <property type="match status" value="1"/>
</dbReference>
<comment type="subcellular location">
    <subcellularLocation>
        <location evidence="1 9 10">Nucleus</location>
    </subcellularLocation>
</comment>
<proteinExistence type="inferred from homology"/>
<keyword evidence="2" id="KW-0217">Developmental protein</keyword>
<evidence type="ECO:0000256" key="5">
    <source>
        <dbReference type="ARBA" id="ARBA00023155"/>
    </source>
</evidence>
<evidence type="ECO:0000256" key="1">
    <source>
        <dbReference type="ARBA" id="ARBA00004123"/>
    </source>
</evidence>
<evidence type="ECO:0000256" key="4">
    <source>
        <dbReference type="ARBA" id="ARBA00023125"/>
    </source>
</evidence>
<dbReference type="Pfam" id="PF00046">
    <property type="entry name" value="Homeodomain"/>
    <property type="match status" value="1"/>
</dbReference>
<dbReference type="Proteomes" id="UP000834106">
    <property type="component" value="Chromosome 2"/>
</dbReference>
<protein>
    <recommendedName>
        <fullName evidence="11">Homeobox domain-containing protein</fullName>
    </recommendedName>
</protein>
<sequence length="273" mass="31548">MSISTPKLQIPCSCCIHNPNIFERNQHLMTDYQVKKDTSTEPAVSRSRWNPTLQQLQALEEIYRRGTRTPSAEQIQQIAAKLRRFGKIEEKNVFYWFQNHKARERQKKRRHLESLSRAKIHGVHTLEANHTGFSKRDLGIERAKKLATPSNCSKISEYSVAIHQGELHQTAAENQETWPLDLYSFMPPNKKFTTKENSKPFGDLKLSMSLLPSKNDDLINVLENEGKENLTLELFPIWTSDQNLEVTAEDIGVSSLKNIITRNEFFEFLPPKN</sequence>
<dbReference type="GO" id="GO:0003700">
    <property type="term" value="F:DNA-binding transcription factor activity"/>
    <property type="evidence" value="ECO:0007669"/>
    <property type="project" value="InterPro"/>
</dbReference>
<dbReference type="GO" id="GO:0003677">
    <property type="term" value="F:DNA binding"/>
    <property type="evidence" value="ECO:0007669"/>
    <property type="project" value="UniProtKB-UniRule"/>
</dbReference>
<feature type="DNA-binding region" description="Homeobox" evidence="9">
    <location>
        <begin position="44"/>
        <end position="108"/>
    </location>
</feature>
<evidence type="ECO:0000256" key="9">
    <source>
        <dbReference type="PROSITE-ProRule" id="PRU00108"/>
    </source>
</evidence>
<dbReference type="PANTHER" id="PTHR45940">
    <property type="entry name" value="WUSCHEL-RELATED HOMEOBOX 1-RELATED"/>
    <property type="match status" value="1"/>
</dbReference>
<dbReference type="Gene3D" id="1.10.10.60">
    <property type="entry name" value="Homeodomain-like"/>
    <property type="match status" value="1"/>
</dbReference>
<keyword evidence="13" id="KW-1185">Reference proteome</keyword>
<comment type="similarity">
    <text evidence="8">Belongs to the WUS homeobox family.</text>
</comment>
<evidence type="ECO:0000256" key="7">
    <source>
        <dbReference type="ARBA" id="ARBA00023242"/>
    </source>
</evidence>
<dbReference type="InterPro" id="IPR001356">
    <property type="entry name" value="HD"/>
</dbReference>
<evidence type="ECO:0000313" key="13">
    <source>
        <dbReference type="Proteomes" id="UP000834106"/>
    </source>
</evidence>
<keyword evidence="3" id="KW-0805">Transcription regulation</keyword>
<evidence type="ECO:0000256" key="2">
    <source>
        <dbReference type="ARBA" id="ARBA00022473"/>
    </source>
</evidence>
<accession>A0AAD1YWE9</accession>
<dbReference type="GO" id="GO:0099402">
    <property type="term" value="P:plant organ development"/>
    <property type="evidence" value="ECO:0007669"/>
    <property type="project" value="InterPro"/>
</dbReference>
<dbReference type="PROSITE" id="PS50071">
    <property type="entry name" value="HOMEOBOX_2"/>
    <property type="match status" value="1"/>
</dbReference>
<evidence type="ECO:0000256" key="3">
    <source>
        <dbReference type="ARBA" id="ARBA00023015"/>
    </source>
</evidence>
<keyword evidence="7 9" id="KW-0539">Nucleus</keyword>
<gene>
    <name evidence="12" type="ORF">FPE_LOCUS3422</name>
</gene>
<evidence type="ECO:0000259" key="11">
    <source>
        <dbReference type="PROSITE" id="PS50071"/>
    </source>
</evidence>
<name>A0AAD1YWE9_9LAMI</name>
<evidence type="ECO:0000256" key="6">
    <source>
        <dbReference type="ARBA" id="ARBA00023163"/>
    </source>
</evidence>
<organism evidence="12 13">
    <name type="scientific">Fraxinus pennsylvanica</name>
    <dbReference type="NCBI Taxonomy" id="56036"/>
    <lineage>
        <taxon>Eukaryota</taxon>
        <taxon>Viridiplantae</taxon>
        <taxon>Streptophyta</taxon>
        <taxon>Embryophyta</taxon>
        <taxon>Tracheophyta</taxon>
        <taxon>Spermatophyta</taxon>
        <taxon>Magnoliopsida</taxon>
        <taxon>eudicotyledons</taxon>
        <taxon>Gunneridae</taxon>
        <taxon>Pentapetalae</taxon>
        <taxon>asterids</taxon>
        <taxon>lamiids</taxon>
        <taxon>Lamiales</taxon>
        <taxon>Oleaceae</taxon>
        <taxon>Oleeae</taxon>
        <taxon>Fraxinus</taxon>
    </lineage>
</organism>
<keyword evidence="4 9" id="KW-0238">DNA-binding</keyword>